<keyword evidence="2" id="KW-1185">Reference proteome</keyword>
<organism evidence="1 2">
    <name type="scientific">Alicyclobacillus acidocaldarius subsp. acidocaldarius (strain ATCC 27009 / DSM 446 / BCRC 14685 / JCM 5260 / KCTC 1825 / NBRC 15652 / NCIMB 11725 / NRRL B-14509 / 104-IA)</name>
    <name type="common">Bacillus acidocaldarius</name>
    <dbReference type="NCBI Taxonomy" id="521098"/>
    <lineage>
        <taxon>Bacteria</taxon>
        <taxon>Bacillati</taxon>
        <taxon>Bacillota</taxon>
        <taxon>Bacilli</taxon>
        <taxon>Bacillales</taxon>
        <taxon>Alicyclobacillaceae</taxon>
        <taxon>Alicyclobacillus</taxon>
    </lineage>
</organism>
<dbReference type="STRING" id="521098.Aaci_2775"/>
<dbReference type="Proteomes" id="UP000001917">
    <property type="component" value="Chromosome"/>
</dbReference>
<proteinExistence type="predicted"/>
<name>C8WUG3_ALIAD</name>
<gene>
    <name evidence="1" type="ordered locus">Aaci_2775</name>
</gene>
<protein>
    <submittedName>
        <fullName evidence="1">Uncharacterized protein</fullName>
    </submittedName>
</protein>
<dbReference type="AlphaFoldDB" id="C8WUG3"/>
<evidence type="ECO:0000313" key="1">
    <source>
        <dbReference type="EMBL" id="ACV59779.1"/>
    </source>
</evidence>
<accession>C8WUG3</accession>
<dbReference type="EMBL" id="CP001727">
    <property type="protein sequence ID" value="ACV59779.1"/>
    <property type="molecule type" value="Genomic_DNA"/>
</dbReference>
<evidence type="ECO:0000313" key="2">
    <source>
        <dbReference type="Proteomes" id="UP000001917"/>
    </source>
</evidence>
<reference evidence="2" key="1">
    <citation type="submission" date="2009-09" db="EMBL/GenBank/DDBJ databases">
        <title>The complete chromosome of Alicyclobacillus acidocaldarius subsp. acidocaldarius DSM 446.</title>
        <authorList>
            <consortium name="US DOE Joint Genome Institute (JGI-PGF)"/>
            <person name="Lucas S."/>
            <person name="Copeland A."/>
            <person name="Lapidus A."/>
            <person name="Glavina del Rio T."/>
            <person name="Dalin E."/>
            <person name="Tice H."/>
            <person name="Bruce D."/>
            <person name="Goodwin L."/>
            <person name="Pitluck S."/>
            <person name="Kyrpides N."/>
            <person name="Mavromatis K."/>
            <person name="Ivanova N."/>
            <person name="Ovchinnikova G."/>
            <person name="Chertkov O."/>
            <person name="Sims D."/>
            <person name="Brettin T."/>
            <person name="Detter J.C."/>
            <person name="Han C."/>
            <person name="Larimer F."/>
            <person name="Land M."/>
            <person name="Hauser L."/>
            <person name="Markowitz V."/>
            <person name="Cheng J.-F."/>
            <person name="Hugenholtz P."/>
            <person name="Woyke T."/>
            <person name="Wu D."/>
            <person name="Pukall R."/>
            <person name="Klenk H.-P."/>
            <person name="Eisen J.A."/>
        </authorList>
    </citation>
    <scope>NUCLEOTIDE SEQUENCE [LARGE SCALE GENOMIC DNA]</scope>
    <source>
        <strain evidence="2">ATCC 27009 / DSM 446 / BCRC 14685 / JCM 5260 / KCTC 1825 / NBRC 15652 / NCIMB 11725 / NRRL B-14509 / 104-IA</strain>
    </source>
</reference>
<reference evidence="1 2" key="2">
    <citation type="journal article" date="2010" name="Stand. Genomic Sci.">
        <title>Complete genome sequence of Alicyclobacillus acidocaldarius type strain (104-IA).</title>
        <authorList>
            <person name="Mavromatis K."/>
            <person name="Sikorski J."/>
            <person name="Lapidus A."/>
            <person name="Glavina Del Rio T."/>
            <person name="Copeland A."/>
            <person name="Tice H."/>
            <person name="Cheng J.F."/>
            <person name="Lucas S."/>
            <person name="Chen F."/>
            <person name="Nolan M."/>
            <person name="Bruce D."/>
            <person name="Goodwin L."/>
            <person name="Pitluck S."/>
            <person name="Ivanova N."/>
            <person name="Ovchinnikova G."/>
            <person name="Pati A."/>
            <person name="Chen A."/>
            <person name="Palaniappan K."/>
            <person name="Land M."/>
            <person name="Hauser L."/>
            <person name="Chang Y.J."/>
            <person name="Jeffries C.D."/>
            <person name="Chain P."/>
            <person name="Meincke L."/>
            <person name="Sims D."/>
            <person name="Chertkov O."/>
            <person name="Han C."/>
            <person name="Brettin T."/>
            <person name="Detter J.C."/>
            <person name="Wahrenburg C."/>
            <person name="Rohde M."/>
            <person name="Pukall R."/>
            <person name="Goker M."/>
            <person name="Bristow J."/>
            <person name="Eisen J.A."/>
            <person name="Markowitz V."/>
            <person name="Hugenholtz P."/>
            <person name="Klenk H.P."/>
            <person name="Kyrpides N.C."/>
        </authorList>
    </citation>
    <scope>NUCLEOTIDE SEQUENCE [LARGE SCALE GENOMIC DNA]</scope>
    <source>
        <strain evidence="2">ATCC 27009 / DSM 446 / BCRC 14685 / JCM 5260 / KCTC 1825 / NBRC 15652 / NCIMB 11725 / NRRL B-14509 / 104-IA</strain>
    </source>
</reference>
<sequence length="34" mass="3248">MLAGLVPIDALLVVCGAGAAPVELPLAGDDCSPV</sequence>
<dbReference type="HOGENOM" id="CLU_3371625_0_0_9"/>
<dbReference type="KEGG" id="aac:Aaci_2775"/>